<dbReference type="AlphaFoldDB" id="A0AA89C1R4"/>
<reference evidence="2" key="1">
    <citation type="submission" date="2019-08" db="EMBL/GenBank/DDBJ databases">
        <title>The improved chromosome-level genome for the pearl oyster Pinctada fucata martensii using PacBio sequencing and Hi-C.</title>
        <authorList>
            <person name="Zheng Z."/>
        </authorList>
    </citation>
    <scope>NUCLEOTIDE SEQUENCE</scope>
    <source>
        <strain evidence="2">ZZ-2019</strain>
        <tissue evidence="2">Adductor muscle</tissue>
    </source>
</reference>
<evidence type="ECO:0000313" key="2">
    <source>
        <dbReference type="EMBL" id="KAK3095778.1"/>
    </source>
</evidence>
<dbReference type="GO" id="GO:0016589">
    <property type="term" value="C:NURF complex"/>
    <property type="evidence" value="ECO:0007669"/>
    <property type="project" value="TreeGrafter"/>
</dbReference>
<proteinExistence type="predicted"/>
<dbReference type="EMBL" id="VSWD01000008">
    <property type="protein sequence ID" value="KAK3095778.1"/>
    <property type="molecule type" value="Genomic_DNA"/>
</dbReference>
<gene>
    <name evidence="2" type="ORF">FSP39_018998</name>
</gene>
<evidence type="ECO:0000259" key="1">
    <source>
        <dbReference type="PROSITE" id="PS51293"/>
    </source>
</evidence>
<dbReference type="PANTHER" id="PTHR21397">
    <property type="entry name" value="CHROMATIN COMPLEXES SUBUNIT BAP18-RELATED"/>
    <property type="match status" value="1"/>
</dbReference>
<dbReference type="InterPro" id="IPR001005">
    <property type="entry name" value="SANT/Myb"/>
</dbReference>
<dbReference type="GO" id="GO:0071339">
    <property type="term" value="C:MLL1 complex"/>
    <property type="evidence" value="ECO:0007669"/>
    <property type="project" value="TreeGrafter"/>
</dbReference>
<accession>A0AA89C1R4</accession>
<feature type="domain" description="SANT" evidence="1">
    <location>
        <begin position="68"/>
        <end position="119"/>
    </location>
</feature>
<dbReference type="SMART" id="SM00717">
    <property type="entry name" value="SANT"/>
    <property type="match status" value="1"/>
</dbReference>
<comment type="caution">
    <text evidence="2">The sequence shown here is derived from an EMBL/GenBank/DDBJ whole genome shotgun (WGS) entry which is preliminary data.</text>
</comment>
<dbReference type="CDD" id="cd00167">
    <property type="entry name" value="SANT"/>
    <property type="match status" value="1"/>
</dbReference>
<dbReference type="PANTHER" id="PTHR21397:SF2">
    <property type="entry name" value="CHROMATIN COMPLEXES SUBUNIT BAP18"/>
    <property type="match status" value="1"/>
</dbReference>
<dbReference type="InterPro" id="IPR017884">
    <property type="entry name" value="SANT_dom"/>
</dbReference>
<dbReference type="Pfam" id="PF00249">
    <property type="entry name" value="Myb_DNA-binding"/>
    <property type="match status" value="1"/>
</dbReference>
<dbReference type="PROSITE" id="PS51293">
    <property type="entry name" value="SANT"/>
    <property type="match status" value="1"/>
</dbReference>
<protein>
    <recommendedName>
        <fullName evidence="1">SANT domain-containing protein</fullName>
    </recommendedName>
</protein>
<dbReference type="SUPFAM" id="SSF46689">
    <property type="entry name" value="Homeodomain-like"/>
    <property type="match status" value="1"/>
</dbReference>
<sequence>MILEIEPKLLKSCRLKMYGSRRLPPRRAILNGAERSKKVGEIFTAAGAAFSKLGDLTLQLHPTAEPSPSSGKWTQYEIDLLRKAVKRFGDDLDAISEVIKTRTISQIKTQMKRKAFEDAGLPQPTEPSPKKQAIKIENQPKPVSVVANTTSTSVATMETQKKQKQNDVTLSALNAPESDVDIEGDSSSSKRLDFDSGPLETMSLFFPLTLVKRLCQELEPMSSWTPRLCQKLEPMSSWIRGCVRNLSQCQAGSGLGVSKMQV</sequence>
<dbReference type="Proteomes" id="UP001186944">
    <property type="component" value="Unassembled WGS sequence"/>
</dbReference>
<organism evidence="2 3">
    <name type="scientific">Pinctada imbricata</name>
    <name type="common">Atlantic pearl-oyster</name>
    <name type="synonym">Pinctada martensii</name>
    <dbReference type="NCBI Taxonomy" id="66713"/>
    <lineage>
        <taxon>Eukaryota</taxon>
        <taxon>Metazoa</taxon>
        <taxon>Spiralia</taxon>
        <taxon>Lophotrochozoa</taxon>
        <taxon>Mollusca</taxon>
        <taxon>Bivalvia</taxon>
        <taxon>Autobranchia</taxon>
        <taxon>Pteriomorphia</taxon>
        <taxon>Pterioida</taxon>
        <taxon>Pterioidea</taxon>
        <taxon>Pteriidae</taxon>
        <taxon>Pinctada</taxon>
    </lineage>
</organism>
<keyword evidence="3" id="KW-1185">Reference proteome</keyword>
<dbReference type="InterPro" id="IPR009057">
    <property type="entry name" value="Homeodomain-like_sf"/>
</dbReference>
<name>A0AA89C1R4_PINIB</name>
<evidence type="ECO:0000313" key="3">
    <source>
        <dbReference type="Proteomes" id="UP001186944"/>
    </source>
</evidence>
<dbReference type="Gene3D" id="1.20.58.1880">
    <property type="match status" value="1"/>
</dbReference>